<gene>
    <name evidence="2" type="ORF">AWB76_00947</name>
</gene>
<dbReference type="EMBL" id="FCOI02000002">
    <property type="protein sequence ID" value="SAK46634.1"/>
    <property type="molecule type" value="Genomic_DNA"/>
</dbReference>
<sequence length="340" mass="34322">MSIFLLKRKALGHVPCGSSPSSGGSSTTTQELPGYAQPTAQDILTKSTDLANSGVPQYTGQTYAQANDTQTNAIQGMTNLANSGGVGGQVSGSVANTANNGGNNYGTVQATQATAAQNPYATAVNPYTQQMVNAANQQTTQAFNQNAMNINSQFTNSGAFGGSAYQNAANNANTTLANALANNSANMYGNAYNQAVSAASSNAALATQASLANQSANLQADSLNSSNYNTAQGRALTAASLAPTLDANTLSQLNAAYTGGTALQTNDQNALNAQYQQWYQAAMAPYENLGVEESGLSAALGNGAQGVTNSTQSASPFAVTSGLTQSGVGLLGSLAQGGYL</sequence>
<dbReference type="RefSeq" id="WP_157696063.1">
    <property type="nucleotide sequence ID" value="NZ_FCOI02000002.1"/>
</dbReference>
<reference evidence="3" key="1">
    <citation type="submission" date="2016-01" db="EMBL/GenBank/DDBJ databases">
        <authorList>
            <person name="Peeters Charlotte."/>
        </authorList>
    </citation>
    <scope>NUCLEOTIDE SEQUENCE [LARGE SCALE GENOMIC DNA]</scope>
</reference>
<feature type="region of interest" description="Disordered" evidence="1">
    <location>
        <begin position="14"/>
        <end position="33"/>
    </location>
</feature>
<feature type="compositionally biased region" description="Low complexity" evidence="1">
    <location>
        <begin position="17"/>
        <end position="29"/>
    </location>
</feature>
<keyword evidence="3" id="KW-1185">Reference proteome</keyword>
<evidence type="ECO:0000256" key="1">
    <source>
        <dbReference type="SAM" id="MobiDB-lite"/>
    </source>
</evidence>
<accession>A0A157ZM83</accession>
<organism evidence="2 3">
    <name type="scientific">Caballeronia temeraria</name>
    <dbReference type="NCBI Taxonomy" id="1777137"/>
    <lineage>
        <taxon>Bacteria</taxon>
        <taxon>Pseudomonadati</taxon>
        <taxon>Pseudomonadota</taxon>
        <taxon>Betaproteobacteria</taxon>
        <taxon>Burkholderiales</taxon>
        <taxon>Burkholderiaceae</taxon>
        <taxon>Caballeronia</taxon>
    </lineage>
</organism>
<protein>
    <submittedName>
        <fullName evidence="2">Uncharacterized protein</fullName>
    </submittedName>
</protein>
<proteinExistence type="predicted"/>
<evidence type="ECO:0000313" key="3">
    <source>
        <dbReference type="Proteomes" id="UP000054624"/>
    </source>
</evidence>
<evidence type="ECO:0000313" key="2">
    <source>
        <dbReference type="EMBL" id="SAK46634.1"/>
    </source>
</evidence>
<dbReference type="Proteomes" id="UP000054624">
    <property type="component" value="Unassembled WGS sequence"/>
</dbReference>
<name>A0A157ZM83_9BURK</name>
<dbReference type="AlphaFoldDB" id="A0A157ZM83"/>
<dbReference type="STRING" id="1777137.AWB76_00947"/>